<proteinExistence type="predicted"/>
<dbReference type="Gene3D" id="1.10.287.920">
    <property type="entry name" value="Pheromone alpha factor receptor"/>
    <property type="match status" value="1"/>
</dbReference>
<keyword evidence="1" id="KW-0812">Transmembrane</keyword>
<protein>
    <recommendedName>
        <fullName evidence="4">Pheromone alpha factor receptor</fullName>
    </recommendedName>
</protein>
<feature type="transmembrane region" description="Helical" evidence="1">
    <location>
        <begin position="118"/>
        <end position="142"/>
    </location>
</feature>
<dbReference type="PRINTS" id="PR00250">
    <property type="entry name" value="GPCRSTE2"/>
</dbReference>
<dbReference type="AlphaFoldDB" id="A0A9P8TDQ8"/>
<keyword evidence="1" id="KW-1133">Transmembrane helix</keyword>
<dbReference type="Proteomes" id="UP000769528">
    <property type="component" value="Unassembled WGS sequence"/>
</dbReference>
<dbReference type="Pfam" id="PF02116">
    <property type="entry name" value="STE2"/>
    <property type="match status" value="1"/>
</dbReference>
<reference evidence="2" key="2">
    <citation type="submission" date="2021-01" db="EMBL/GenBank/DDBJ databases">
        <authorList>
            <person name="Schikora-Tamarit M.A."/>
        </authorList>
    </citation>
    <scope>NUCLEOTIDE SEQUENCE</scope>
    <source>
        <strain evidence="2">CBS6341</strain>
    </source>
</reference>
<dbReference type="CDD" id="cd14939">
    <property type="entry name" value="7tmD_STE2"/>
    <property type="match status" value="1"/>
</dbReference>
<name>A0A9P8TDQ8_9ASCO</name>
<accession>A0A9P8TDQ8</accession>
<dbReference type="InterPro" id="IPR027458">
    <property type="entry name" value="STE2_TM1-TM2_sf"/>
</dbReference>
<dbReference type="GO" id="GO:0004932">
    <property type="term" value="F:mating-type factor pheromone receptor activity"/>
    <property type="evidence" value="ECO:0007669"/>
    <property type="project" value="InterPro"/>
</dbReference>
<evidence type="ECO:0000313" key="2">
    <source>
        <dbReference type="EMBL" id="KAH3675004.1"/>
    </source>
</evidence>
<feature type="transmembrane region" description="Helical" evidence="1">
    <location>
        <begin position="267"/>
        <end position="286"/>
    </location>
</feature>
<dbReference type="InterPro" id="IPR000366">
    <property type="entry name" value="GPCR_STE2"/>
</dbReference>
<dbReference type="GO" id="GO:0038038">
    <property type="term" value="C:G protein-coupled receptor homodimeric complex"/>
    <property type="evidence" value="ECO:0007669"/>
    <property type="project" value="TreeGrafter"/>
</dbReference>
<keyword evidence="3" id="KW-1185">Reference proteome</keyword>
<dbReference type="GO" id="GO:0000750">
    <property type="term" value="P:pheromone-dependent signal transduction involved in conjugation with cellular fusion"/>
    <property type="evidence" value="ECO:0007669"/>
    <property type="project" value="TreeGrafter"/>
</dbReference>
<evidence type="ECO:0000256" key="1">
    <source>
        <dbReference type="SAM" id="Phobius"/>
    </source>
</evidence>
<dbReference type="EMBL" id="JAEUBF010000782">
    <property type="protein sequence ID" value="KAH3675004.1"/>
    <property type="molecule type" value="Genomic_DNA"/>
</dbReference>
<organism evidence="2 3">
    <name type="scientific">Wickerhamomyces mucosus</name>
    <dbReference type="NCBI Taxonomy" id="1378264"/>
    <lineage>
        <taxon>Eukaryota</taxon>
        <taxon>Fungi</taxon>
        <taxon>Dikarya</taxon>
        <taxon>Ascomycota</taxon>
        <taxon>Saccharomycotina</taxon>
        <taxon>Saccharomycetes</taxon>
        <taxon>Phaffomycetales</taxon>
        <taxon>Wickerhamomycetaceae</taxon>
        <taxon>Wickerhamomyces</taxon>
    </lineage>
</organism>
<feature type="transmembrane region" description="Helical" evidence="1">
    <location>
        <begin position="76"/>
        <end position="98"/>
    </location>
</feature>
<feature type="transmembrane region" description="Helical" evidence="1">
    <location>
        <begin position="200"/>
        <end position="221"/>
    </location>
</feature>
<feature type="transmembrane region" description="Helical" evidence="1">
    <location>
        <begin position="44"/>
        <end position="64"/>
    </location>
</feature>
<comment type="caution">
    <text evidence="2">The sequence shown here is derived from an EMBL/GenBank/DDBJ whole genome shotgun (WGS) entry which is preliminary data.</text>
</comment>
<evidence type="ECO:0000313" key="3">
    <source>
        <dbReference type="Proteomes" id="UP000769528"/>
    </source>
</evidence>
<gene>
    <name evidence="2" type="ORF">WICMUC_002836</name>
</gene>
<sequence>MSNTISLDFNPSYQVLNFTSIYGNDSITFDDLDNYFHIQLKNCIIHSVIIGACGLTMISLFIISKNKKTPVFIMNQISLILIIIHSIFYICYLFGGFAKISTTFTGFYKLLISQNDQIIYSITNFIQFLLILSIEISLVFQIRTLFKSSNNLNLKYLITSLSILIALSTSILYLYDTIQSIISIVKLNDFESRLLDVQKILFSSSVNFMSLLLILKLLFAIKTRRYLGLKQFDGFHILLIMSSQALIIPSILMILSYSIQSLSKFDFFALSVFFVTISLPLSSMWASSSNDTKIPNSSGNYNLNYYNHSYYSNNNQQQQSPISFNPSGKGTSYYSERATTLQNNMDINNLDYEKLRNNGYDIDINDTQLFTPTTAEAELNDSHWYSKQQIINDNRDKDDEINFKTTHEINKSN</sequence>
<feature type="transmembrane region" description="Helical" evidence="1">
    <location>
        <begin position="233"/>
        <end position="255"/>
    </location>
</feature>
<dbReference type="PANTHER" id="PTHR28009:SF1">
    <property type="entry name" value="PHEROMONE ALPHA FACTOR RECEPTOR"/>
    <property type="match status" value="1"/>
</dbReference>
<feature type="transmembrane region" description="Helical" evidence="1">
    <location>
        <begin position="154"/>
        <end position="175"/>
    </location>
</feature>
<dbReference type="OrthoDB" id="5402633at2759"/>
<keyword evidence="1" id="KW-0472">Membrane</keyword>
<reference evidence="2" key="1">
    <citation type="journal article" date="2021" name="Open Biol.">
        <title>Shared evolutionary footprints suggest mitochondrial oxidative damage underlies multiple complex I losses in fungi.</title>
        <authorList>
            <person name="Schikora-Tamarit M.A."/>
            <person name="Marcet-Houben M."/>
            <person name="Nosek J."/>
            <person name="Gabaldon T."/>
        </authorList>
    </citation>
    <scope>NUCLEOTIDE SEQUENCE</scope>
    <source>
        <strain evidence="2">CBS6341</strain>
    </source>
</reference>
<evidence type="ECO:0008006" key="4">
    <source>
        <dbReference type="Google" id="ProtNLM"/>
    </source>
</evidence>
<dbReference type="PANTHER" id="PTHR28009">
    <property type="entry name" value="PHEROMONE ALPHA FACTOR RECEPTOR"/>
    <property type="match status" value="1"/>
</dbReference>